<evidence type="ECO:0000313" key="5">
    <source>
        <dbReference type="EMBL" id="SDC51688.1"/>
    </source>
</evidence>
<dbReference type="NCBIfam" id="TIGR00027">
    <property type="entry name" value="mthyl_TIGR00027"/>
    <property type="match status" value="1"/>
</dbReference>
<reference evidence="6" key="1">
    <citation type="submission" date="2016-09" db="EMBL/GenBank/DDBJ databases">
        <authorList>
            <person name="Varghese N."/>
            <person name="Submissions S."/>
        </authorList>
    </citation>
    <scope>NUCLEOTIDE SEQUENCE [LARGE SCALE GENOMIC DNA]</scope>
    <source>
        <strain evidence="6">TNe-862</strain>
    </source>
</reference>
<dbReference type="PANTHER" id="PTHR43619">
    <property type="entry name" value="S-ADENOSYL-L-METHIONINE-DEPENDENT METHYLTRANSFERASE YKTD-RELATED"/>
    <property type="match status" value="1"/>
</dbReference>
<evidence type="ECO:0000313" key="6">
    <source>
        <dbReference type="Proteomes" id="UP000198908"/>
    </source>
</evidence>
<protein>
    <recommendedName>
        <fullName evidence="4">S-adenosyl-L-methionine-dependent methyltransferase</fullName>
        <ecNumber evidence="4">2.1.1.-</ecNumber>
    </recommendedName>
</protein>
<keyword evidence="3 5" id="KW-0808">Transferase</keyword>
<dbReference type="EMBL" id="FMYQ01000007">
    <property type="protein sequence ID" value="SDC51688.1"/>
    <property type="molecule type" value="Genomic_DNA"/>
</dbReference>
<dbReference type="STRING" id="416944.SAMN05421548_107158"/>
<evidence type="ECO:0000256" key="4">
    <source>
        <dbReference type="RuleBase" id="RU362030"/>
    </source>
</evidence>
<evidence type="ECO:0000256" key="1">
    <source>
        <dbReference type="ARBA" id="ARBA00008138"/>
    </source>
</evidence>
<dbReference type="Gene3D" id="3.40.50.150">
    <property type="entry name" value="Vaccinia Virus protein VP39"/>
    <property type="match status" value="1"/>
</dbReference>
<dbReference type="AlphaFoldDB" id="A0A1G6M7Z4"/>
<dbReference type="InterPro" id="IPR029063">
    <property type="entry name" value="SAM-dependent_MTases_sf"/>
</dbReference>
<dbReference type="InterPro" id="IPR007213">
    <property type="entry name" value="Ppm1/Ppm2/Tcmp"/>
</dbReference>
<comment type="similarity">
    <text evidence="1 4">Belongs to the UPF0677 family.</text>
</comment>
<dbReference type="OrthoDB" id="9806164at2"/>
<accession>A0A1G6M7Z4</accession>
<dbReference type="Pfam" id="PF04072">
    <property type="entry name" value="LCM"/>
    <property type="match status" value="1"/>
</dbReference>
<dbReference type="GO" id="GO:0008168">
    <property type="term" value="F:methyltransferase activity"/>
    <property type="evidence" value="ECO:0007669"/>
    <property type="project" value="UniProtKB-UniRule"/>
</dbReference>
<organism evidence="5 6">
    <name type="scientific">Paraburkholderia lycopersici</name>
    <dbReference type="NCBI Taxonomy" id="416944"/>
    <lineage>
        <taxon>Bacteria</taxon>
        <taxon>Pseudomonadati</taxon>
        <taxon>Pseudomonadota</taxon>
        <taxon>Betaproteobacteria</taxon>
        <taxon>Burkholderiales</taxon>
        <taxon>Burkholderiaceae</taxon>
        <taxon>Paraburkholderia</taxon>
    </lineage>
</organism>
<evidence type="ECO:0000256" key="3">
    <source>
        <dbReference type="ARBA" id="ARBA00022679"/>
    </source>
</evidence>
<evidence type="ECO:0000256" key="2">
    <source>
        <dbReference type="ARBA" id="ARBA00022603"/>
    </source>
</evidence>
<gene>
    <name evidence="5" type="ORF">SAMN05421548_107158</name>
</gene>
<proteinExistence type="inferred from homology"/>
<dbReference type="RefSeq" id="WP_091996681.1">
    <property type="nucleotide sequence ID" value="NZ_FMYQ01000007.1"/>
</dbReference>
<dbReference type="Proteomes" id="UP000198908">
    <property type="component" value="Unassembled WGS sequence"/>
</dbReference>
<comment type="function">
    <text evidence="4">Exhibits S-adenosyl-L-methionine-dependent methyltransferase activity.</text>
</comment>
<dbReference type="PANTHER" id="PTHR43619:SF2">
    <property type="entry name" value="S-ADENOSYL-L-METHIONINE-DEPENDENT METHYLTRANSFERASES SUPERFAMILY PROTEIN"/>
    <property type="match status" value="1"/>
</dbReference>
<dbReference type="GO" id="GO:0032259">
    <property type="term" value="P:methylation"/>
    <property type="evidence" value="ECO:0007669"/>
    <property type="project" value="UniProtKB-KW"/>
</dbReference>
<keyword evidence="6" id="KW-1185">Reference proteome</keyword>
<dbReference type="InterPro" id="IPR011610">
    <property type="entry name" value="SAM_mthyl_Trfase_ML2640-like"/>
</dbReference>
<dbReference type="EC" id="2.1.1.-" evidence="4"/>
<name>A0A1G6M7Z4_9BURK</name>
<keyword evidence="2 4" id="KW-0489">Methyltransferase</keyword>
<keyword evidence="4" id="KW-0949">S-adenosyl-L-methionine</keyword>
<sequence length="286" mass="31372">MPDSPAAAPDSTAVRVALWRALHVQVDDPPHVLADETGLQIAAPDANWRERPDMHPEGTRGYRASIVGRARFVEDLVAEQAANGLAQQYVILGAGLDTFAQRRPEIASRLNVYEVDRPGPQAWKQRRLMELGFREEARLRFVPVDFEAGEAWWDRLAAAGFDRTSPAVIASTGVSMYLTRDANLATLRQIAQLAPGSTLVMTFLLPLDLIDEPERSQHAAVYERARAAGTPFVSFFAPDEMVALARVAGLRDARHVSTADLTARYFADRSDSLRPASGESILVATV</sequence>
<dbReference type="SUPFAM" id="SSF53335">
    <property type="entry name" value="S-adenosyl-L-methionine-dependent methyltransferases"/>
    <property type="match status" value="1"/>
</dbReference>